<gene>
    <name evidence="1" type="ordered locus">Rahaq_5017</name>
</gene>
<evidence type="ECO:0000313" key="1">
    <source>
        <dbReference type="EMBL" id="ADW76592.1"/>
    </source>
</evidence>
<geneLocation type="plasmid" evidence="1 2">
    <name>pRAHAQ01</name>
</geneLocation>
<dbReference type="eggNOG" id="COG4675">
    <property type="taxonomic scope" value="Bacteria"/>
</dbReference>
<organism evidence="1 2">
    <name type="scientific">Rahnella sp. (strain Y9602)</name>
    <dbReference type="NCBI Taxonomy" id="2703885"/>
    <lineage>
        <taxon>Bacteria</taxon>
        <taxon>Pseudomonadati</taxon>
        <taxon>Pseudomonadota</taxon>
        <taxon>Gammaproteobacteria</taxon>
        <taxon>Enterobacterales</taxon>
        <taxon>Yersiniaceae</taxon>
        <taxon>Rahnella</taxon>
    </lineage>
</organism>
<dbReference type="KEGG" id="rah:Rahaq_5017"/>
<dbReference type="EMBL" id="CP002506">
    <property type="protein sequence ID" value="ADW76592.1"/>
    <property type="molecule type" value="Genomic_DNA"/>
</dbReference>
<keyword evidence="1" id="KW-0614">Plasmid</keyword>
<proteinExistence type="predicted"/>
<dbReference type="AlphaFoldDB" id="A0A0H3FH70"/>
<protein>
    <submittedName>
        <fullName evidence="1">Uncharacterized protein</fullName>
    </submittedName>
</protein>
<accession>A0A0H3FH70</accession>
<sequence>MPTNNFKPFGIGSGANVTDQTAYEALAALLTGFQSGKASSAQINKALRQGTVMASVLAQFIANSSGNDVLDNGDTDAILANLLTALNTNGGLKFLQKLNNLSEISAAGSVAQAAARSNILAASVSGSSTQQFSVAAATLAAHAVRLDQFQSGNNGNGTYYKFPNVMQVCRFIVAVPANSSVVWTFPLSFPSAPQMIITPVAPSAAIETPPWVSTISATNSTIFNPSTTLGLNVNVIALL</sequence>
<reference evidence="1 2" key="2">
    <citation type="journal article" date="2012" name="J. Bacteriol.">
        <title>Complete Genome Sequence of Rahnella sp. Strain Y9602, a Gammaproteobacterium Isolate from Metal- and Radionuclide-Contaminated Soil.</title>
        <authorList>
            <person name="Martinez R.J."/>
            <person name="Bruce D."/>
            <person name="Detter C."/>
            <person name="Goodwin L.A."/>
            <person name="Han J."/>
            <person name="Han C.S."/>
            <person name="Held B."/>
            <person name="Land M.L."/>
            <person name="Mikhailova N."/>
            <person name="Nolan M."/>
            <person name="Pennacchio L."/>
            <person name="Pitluck S."/>
            <person name="Tapia R."/>
            <person name="Woyke T."/>
            <person name="Sobecky P.A."/>
        </authorList>
    </citation>
    <scope>NUCLEOTIDE SEQUENCE [LARGE SCALE GENOMIC DNA]</scope>
    <source>
        <strain evidence="1 2">Y9602</strain>
        <plasmid evidence="1 2">pRAHAQ01</plasmid>
    </source>
</reference>
<dbReference type="Proteomes" id="UP000007257">
    <property type="component" value="Plasmid pRAHAQ01"/>
</dbReference>
<dbReference type="HOGENOM" id="CLU_1160317_0_0_6"/>
<name>A0A0H3FH70_RAHSY</name>
<evidence type="ECO:0000313" key="2">
    <source>
        <dbReference type="Proteomes" id="UP000007257"/>
    </source>
</evidence>
<reference evidence="2" key="1">
    <citation type="submission" date="2011-01" db="EMBL/GenBank/DDBJ databases">
        <title>Complete sequence of plasmid1 of Rahnella sp. Y9602.</title>
        <authorList>
            <consortium name="US DOE Joint Genome Institute"/>
            <person name="Lucas S."/>
            <person name="Copeland A."/>
            <person name="Lapidus A."/>
            <person name="Cheng J.-F."/>
            <person name="Goodwin L."/>
            <person name="Pitluck S."/>
            <person name="Lu M."/>
            <person name="Detter J.C."/>
            <person name="Han C."/>
            <person name="Tapia R."/>
            <person name="Land M."/>
            <person name="Hauser L."/>
            <person name="Kyrpides N."/>
            <person name="Ivanova N."/>
            <person name="Ovchinnikova G."/>
            <person name="Pagani I."/>
            <person name="Sobecky P.A."/>
            <person name="Martinez R.J."/>
            <person name="Woyke T."/>
        </authorList>
    </citation>
    <scope>NUCLEOTIDE SEQUENCE [LARGE SCALE GENOMIC DNA]</scope>
    <source>
        <strain evidence="2">Y9602</strain>
        <plasmid evidence="2">pRAHAQ01</plasmid>
    </source>
</reference>